<dbReference type="GO" id="GO:0003677">
    <property type="term" value="F:DNA binding"/>
    <property type="evidence" value="ECO:0007669"/>
    <property type="project" value="InterPro"/>
</dbReference>
<dbReference type="EMBL" id="SNWM01000001">
    <property type="protein sequence ID" value="TDO24714.1"/>
    <property type="molecule type" value="Genomic_DNA"/>
</dbReference>
<proteinExistence type="predicted"/>
<keyword evidence="1" id="KW-0597">Phosphoprotein</keyword>
<evidence type="ECO:0000313" key="5">
    <source>
        <dbReference type="Proteomes" id="UP000295499"/>
    </source>
</evidence>
<feature type="modified residue" description="4-aspartylphosphate" evidence="1">
    <location>
        <position position="58"/>
    </location>
</feature>
<dbReference type="GO" id="GO:0000156">
    <property type="term" value="F:phosphorelay response regulator activity"/>
    <property type="evidence" value="ECO:0007669"/>
    <property type="project" value="InterPro"/>
</dbReference>
<dbReference type="InterPro" id="IPR046947">
    <property type="entry name" value="LytR-like"/>
</dbReference>
<dbReference type="RefSeq" id="WP_133552938.1">
    <property type="nucleotide sequence ID" value="NZ_SNWM01000001.1"/>
</dbReference>
<dbReference type="PROSITE" id="PS50110">
    <property type="entry name" value="RESPONSE_REGULATORY"/>
    <property type="match status" value="1"/>
</dbReference>
<dbReference type="PANTHER" id="PTHR37299">
    <property type="entry name" value="TRANSCRIPTIONAL REGULATOR-RELATED"/>
    <property type="match status" value="1"/>
</dbReference>
<dbReference type="InterPro" id="IPR011006">
    <property type="entry name" value="CheY-like_superfamily"/>
</dbReference>
<evidence type="ECO:0000256" key="1">
    <source>
        <dbReference type="PROSITE-ProRule" id="PRU00169"/>
    </source>
</evidence>
<dbReference type="SUPFAM" id="SSF52172">
    <property type="entry name" value="CheY-like"/>
    <property type="match status" value="1"/>
</dbReference>
<accession>A0A4R6IQQ5</accession>
<keyword evidence="5" id="KW-1185">Reference proteome</keyword>
<sequence>MEKIWKCIVIDDEMHAVELLEEYIESMPNMEVFKAYTNPLDALAEISAEDEIDFVFLDIDMPRITGLELAEALRNKTKYLVFTTGHSKFAINAFEVNADQFMLKPISMSKFALVVNELLKNRALKQELVPISESKTDDFFINTDQKNKLIRINPSEIIAIEGMDNYVKIHTISGPITAYFTMKELEEKLKGDDAFFRVQKSYIVAKYYIKHVDGHMIHCTNGLVIPIGVVYKSAFIEYLSQNTFRSTRKIGR</sequence>
<dbReference type="SMART" id="SM00448">
    <property type="entry name" value="REC"/>
    <property type="match status" value="1"/>
</dbReference>
<dbReference type="PROSITE" id="PS50930">
    <property type="entry name" value="HTH_LYTTR"/>
    <property type="match status" value="1"/>
</dbReference>
<dbReference type="OrthoDB" id="9787344at2"/>
<dbReference type="SMART" id="SM00850">
    <property type="entry name" value="LytTR"/>
    <property type="match status" value="1"/>
</dbReference>
<dbReference type="Gene3D" id="2.40.50.1020">
    <property type="entry name" value="LytTr DNA-binding domain"/>
    <property type="match status" value="1"/>
</dbReference>
<dbReference type="Proteomes" id="UP000295499">
    <property type="component" value="Unassembled WGS sequence"/>
</dbReference>
<dbReference type="Pfam" id="PF04397">
    <property type="entry name" value="LytTR"/>
    <property type="match status" value="1"/>
</dbReference>
<dbReference type="InterPro" id="IPR007492">
    <property type="entry name" value="LytTR_DNA-bd_dom"/>
</dbReference>
<organism evidence="4 5">
    <name type="scientific">Pedobacter duraquae</name>
    <dbReference type="NCBI Taxonomy" id="425511"/>
    <lineage>
        <taxon>Bacteria</taxon>
        <taxon>Pseudomonadati</taxon>
        <taxon>Bacteroidota</taxon>
        <taxon>Sphingobacteriia</taxon>
        <taxon>Sphingobacteriales</taxon>
        <taxon>Sphingobacteriaceae</taxon>
        <taxon>Pedobacter</taxon>
    </lineage>
</organism>
<dbReference type="Pfam" id="PF00072">
    <property type="entry name" value="Response_reg"/>
    <property type="match status" value="1"/>
</dbReference>
<dbReference type="AlphaFoldDB" id="A0A4R6IQQ5"/>
<comment type="caution">
    <text evidence="4">The sequence shown here is derived from an EMBL/GenBank/DDBJ whole genome shotgun (WGS) entry which is preliminary data.</text>
</comment>
<reference evidence="4 5" key="1">
    <citation type="submission" date="2019-03" db="EMBL/GenBank/DDBJ databases">
        <title>Genomic Encyclopedia of Archaeal and Bacterial Type Strains, Phase II (KMG-II): from individual species to whole genera.</title>
        <authorList>
            <person name="Goeker M."/>
        </authorList>
    </citation>
    <scope>NUCLEOTIDE SEQUENCE [LARGE SCALE GENOMIC DNA]</scope>
    <source>
        <strain evidence="4 5">DSM 19034</strain>
    </source>
</reference>
<dbReference type="PANTHER" id="PTHR37299:SF1">
    <property type="entry name" value="STAGE 0 SPORULATION PROTEIN A HOMOLOG"/>
    <property type="match status" value="1"/>
</dbReference>
<gene>
    <name evidence="4" type="ORF">CLV32_1007</name>
</gene>
<name>A0A4R6IQQ5_9SPHI</name>
<feature type="domain" description="Response regulatory" evidence="2">
    <location>
        <begin position="6"/>
        <end position="119"/>
    </location>
</feature>
<evidence type="ECO:0000259" key="2">
    <source>
        <dbReference type="PROSITE" id="PS50110"/>
    </source>
</evidence>
<evidence type="ECO:0000313" key="4">
    <source>
        <dbReference type="EMBL" id="TDO24714.1"/>
    </source>
</evidence>
<evidence type="ECO:0000259" key="3">
    <source>
        <dbReference type="PROSITE" id="PS50930"/>
    </source>
</evidence>
<protein>
    <submittedName>
        <fullName evidence="4">LytTR family two component transcriptional regulator</fullName>
    </submittedName>
</protein>
<feature type="domain" description="HTH LytTR-type" evidence="3">
    <location>
        <begin position="141"/>
        <end position="213"/>
    </location>
</feature>
<dbReference type="InterPro" id="IPR001789">
    <property type="entry name" value="Sig_transdc_resp-reg_receiver"/>
</dbReference>
<dbReference type="Gene3D" id="3.40.50.2300">
    <property type="match status" value="1"/>
</dbReference>